<dbReference type="PANTHER" id="PTHR46211">
    <property type="entry name" value="GLYCEROPHOSPHORYL DIESTER PHOSPHODIESTERASE"/>
    <property type="match status" value="1"/>
</dbReference>
<feature type="transmembrane region" description="Helical" evidence="1">
    <location>
        <begin position="30"/>
        <end position="52"/>
    </location>
</feature>
<gene>
    <name evidence="3" type="ORF">N1496_04570</name>
</gene>
<evidence type="ECO:0000259" key="2">
    <source>
        <dbReference type="PROSITE" id="PS51704"/>
    </source>
</evidence>
<feature type="transmembrane region" description="Helical" evidence="1">
    <location>
        <begin position="334"/>
        <end position="357"/>
    </location>
</feature>
<name>A0ABY9LKW0_9STRE</name>
<dbReference type="PROSITE" id="PS51704">
    <property type="entry name" value="GP_PDE"/>
    <property type="match status" value="1"/>
</dbReference>
<keyword evidence="4" id="KW-1185">Reference proteome</keyword>
<evidence type="ECO:0000313" key="3">
    <source>
        <dbReference type="EMBL" id="WMB28736.1"/>
    </source>
</evidence>
<feature type="domain" description="GP-PDE" evidence="2">
    <location>
        <begin position="368"/>
        <end position="598"/>
    </location>
</feature>
<dbReference type="InterPro" id="IPR018476">
    <property type="entry name" value="GlyceroP-diester-Pdiesterase_M"/>
</dbReference>
<dbReference type="InterPro" id="IPR030395">
    <property type="entry name" value="GP_PDE_dom"/>
</dbReference>
<organism evidence="3 4">
    <name type="scientific">Streptococcus didelphis</name>
    <dbReference type="NCBI Taxonomy" id="102886"/>
    <lineage>
        <taxon>Bacteria</taxon>
        <taxon>Bacillati</taxon>
        <taxon>Bacillota</taxon>
        <taxon>Bacilli</taxon>
        <taxon>Lactobacillales</taxon>
        <taxon>Streptococcaceae</taxon>
        <taxon>Streptococcus</taxon>
    </lineage>
</organism>
<keyword evidence="1" id="KW-0472">Membrane</keyword>
<dbReference type="Pfam" id="PF10110">
    <property type="entry name" value="GPDPase_memb"/>
    <property type="match status" value="1"/>
</dbReference>
<accession>A0ABY9LKW0</accession>
<feature type="transmembrane region" description="Helical" evidence="1">
    <location>
        <begin position="174"/>
        <end position="200"/>
    </location>
</feature>
<protein>
    <submittedName>
        <fullName evidence="3">Glycerophosphoryl diester phosphodiesterase membrane domain-containing protein</fullName>
    </submittedName>
</protein>
<dbReference type="SUPFAM" id="SSF51695">
    <property type="entry name" value="PLC-like phosphodiesterases"/>
    <property type="match status" value="1"/>
</dbReference>
<dbReference type="Gene3D" id="3.20.20.190">
    <property type="entry name" value="Phosphatidylinositol (PI) phosphodiesterase"/>
    <property type="match status" value="1"/>
</dbReference>
<dbReference type="Pfam" id="PF03009">
    <property type="entry name" value="GDPD"/>
    <property type="match status" value="1"/>
</dbReference>
<feature type="transmembrane region" description="Helical" evidence="1">
    <location>
        <begin position="267"/>
        <end position="293"/>
    </location>
</feature>
<keyword evidence="1" id="KW-0812">Transmembrane</keyword>
<proteinExistence type="predicted"/>
<evidence type="ECO:0000313" key="4">
    <source>
        <dbReference type="Proteomes" id="UP001238096"/>
    </source>
</evidence>
<dbReference type="InterPro" id="IPR017946">
    <property type="entry name" value="PLC-like_Pdiesterase_TIM-brl"/>
</dbReference>
<sequence length="619" mass="70684">MEERKIKTYLKKNNLLLLGRILWLYTKYQIISKLIIFLVVFPIFTGISNYLIHSSGRTNLSSGDIFPFLLSFQGISVLSLALVLIIIIIAIDINAFVVMSALIKEGYLNLKIKDILLIGLRSIRNFFTPAGILLACYIAIMLPLAEIGIGIPAFQNFAIPNFIKSVILDNSFYSVVYSLFMLGLLIISFTYIFTLHFLILKENKIIEALKNSRKLMQKHWRAFLKDYFLSLIILISLCTLLLLVTLVGIWILSIIPPLSSIRKETWILFSLVTIWELITYFVFLSVPFLIGILTKLFYKYHQEDGGIIILSFTDKISHLSREEKYLKVKKKTKIIGLLLFISLLIINALLIFVYSTYFKEFTTSPNRIQIIAHRAGGDLGAENTVEGIKEAIKEKANWVEIDIQRTKDDKYIINHDANFARVAGVSKKPQEMTLKEIRKLRVTNLFDSSKKSQPVATFDDILDVSKGKIGVFAELKGATADQKMVDDVIKKVKKKGMTKQVVLLSLDYSLIQYISRNYPDMKTGYLYYFATGELKNLKGDYLIMEEREASPEKIDEIHAAHKKAIVWTVNTPESIESFSHSKVDGVITDHVKDVKTTFKKNMSQSQIDTLINNLFNNQF</sequence>
<reference evidence="4" key="1">
    <citation type="submission" date="2022-10" db="EMBL/GenBank/DDBJ databases">
        <title>Streptococcus didelphis as causative of fatal infections in opossums (Didelphis albiventris).</title>
        <authorList>
            <person name="Breyer G.M."/>
            <person name="Da Silva M.E.R.J."/>
            <person name="Siqueira F.M."/>
        </authorList>
    </citation>
    <scope>NUCLEOTIDE SEQUENCE [LARGE SCALE GENOMIC DNA]</scope>
    <source>
        <strain evidence="4">LBVP101/21</strain>
    </source>
</reference>
<keyword evidence="1" id="KW-1133">Transmembrane helix</keyword>
<dbReference type="RefSeq" id="WP_040805569.1">
    <property type="nucleotide sequence ID" value="NZ_CP110509.1"/>
</dbReference>
<dbReference type="PANTHER" id="PTHR46211:SF8">
    <property type="entry name" value="PHOSPHODIESTERASE"/>
    <property type="match status" value="1"/>
</dbReference>
<feature type="transmembrane region" description="Helical" evidence="1">
    <location>
        <begin position="72"/>
        <end position="103"/>
    </location>
</feature>
<feature type="transmembrane region" description="Helical" evidence="1">
    <location>
        <begin position="227"/>
        <end position="255"/>
    </location>
</feature>
<evidence type="ECO:0000256" key="1">
    <source>
        <dbReference type="SAM" id="Phobius"/>
    </source>
</evidence>
<feature type="transmembrane region" description="Helical" evidence="1">
    <location>
        <begin position="130"/>
        <end position="154"/>
    </location>
</feature>
<dbReference type="EMBL" id="CP110509">
    <property type="protein sequence ID" value="WMB28736.1"/>
    <property type="molecule type" value="Genomic_DNA"/>
</dbReference>
<dbReference type="Proteomes" id="UP001238096">
    <property type="component" value="Chromosome"/>
</dbReference>